<evidence type="ECO:0000256" key="7">
    <source>
        <dbReference type="ARBA" id="ARBA00022801"/>
    </source>
</evidence>
<evidence type="ECO:0000256" key="8">
    <source>
        <dbReference type="ARBA" id="ARBA00022824"/>
    </source>
</evidence>
<dbReference type="GO" id="GO:0000225">
    <property type="term" value="F:N-acetylglucosaminylphosphatidylinositol deacetylase activity"/>
    <property type="evidence" value="ECO:0007669"/>
    <property type="project" value="UniProtKB-EC"/>
</dbReference>
<comment type="pathway">
    <text evidence="2">Glycolipid biosynthesis; glycosylphosphatidylinositol-anchor biosynthesis.</text>
</comment>
<dbReference type="Proteomes" id="UP000007648">
    <property type="component" value="Unassembled WGS sequence"/>
</dbReference>
<dbReference type="Pfam" id="PF02585">
    <property type="entry name" value="PIG-L"/>
    <property type="match status" value="1"/>
</dbReference>
<keyword evidence="9 15" id="KW-1133">Transmembrane helix</keyword>
<evidence type="ECO:0000256" key="12">
    <source>
        <dbReference type="ARBA" id="ARBA00070167"/>
    </source>
</evidence>
<dbReference type="AlphaFoldDB" id="A0A7N4PIK0"/>
<dbReference type="Ensembl" id="ENSSHAT00000030247.1">
    <property type="protein sequence ID" value="ENSSHAP00000037844.1"/>
    <property type="gene ID" value="ENSSHAG00000022426.1"/>
</dbReference>
<evidence type="ECO:0000256" key="14">
    <source>
        <dbReference type="ARBA" id="ARBA00093245"/>
    </source>
</evidence>
<dbReference type="SUPFAM" id="SSF102588">
    <property type="entry name" value="LmbE-like"/>
    <property type="match status" value="1"/>
</dbReference>
<dbReference type="FunCoup" id="A0A7N4PIK0">
    <property type="interactions" value="1778"/>
</dbReference>
<evidence type="ECO:0000313" key="17">
    <source>
        <dbReference type="Proteomes" id="UP000007648"/>
    </source>
</evidence>
<dbReference type="RefSeq" id="XP_031823722.1">
    <property type="nucleotide sequence ID" value="XM_031967862.1"/>
</dbReference>
<dbReference type="PANTHER" id="PTHR12993:SF11">
    <property type="entry name" value="N-ACETYLGLUCOSAMINYL-PHOSPHATIDYLINOSITOL DE-N-ACETYLASE"/>
    <property type="match status" value="1"/>
</dbReference>
<comment type="function">
    <text evidence="11">Catalyzes the second step of glycosylphosphatidylinositol (GPI) biosynthesis, which is the de-N-acetylation of N-acetylglucosaminyl-phosphatidylinositol.</text>
</comment>
<dbReference type="GO" id="GO:0006506">
    <property type="term" value="P:GPI anchor biosynthetic process"/>
    <property type="evidence" value="ECO:0007669"/>
    <property type="project" value="UniProtKB-UniPathway"/>
</dbReference>
<reference evidence="16 17" key="1">
    <citation type="journal article" date="2011" name="Proc. Natl. Acad. Sci. U.S.A.">
        <title>Genetic diversity and population structure of the endangered marsupial Sarcophilus harrisii (Tasmanian devil).</title>
        <authorList>
            <person name="Miller W."/>
            <person name="Hayes V.M."/>
            <person name="Ratan A."/>
            <person name="Petersen D.C."/>
            <person name="Wittekindt N.E."/>
            <person name="Miller J."/>
            <person name="Walenz B."/>
            <person name="Knight J."/>
            <person name="Qi J."/>
            <person name="Zhao F."/>
            <person name="Wang Q."/>
            <person name="Bedoya-Reina O.C."/>
            <person name="Katiyar N."/>
            <person name="Tomsho L.P."/>
            <person name="Kasson L.M."/>
            <person name="Hardie R.A."/>
            <person name="Woodbridge P."/>
            <person name="Tindall E.A."/>
            <person name="Bertelsen M.F."/>
            <person name="Dixon D."/>
            <person name="Pyecroft S."/>
            <person name="Helgen K.M."/>
            <person name="Lesk A.M."/>
            <person name="Pringle T.H."/>
            <person name="Patterson N."/>
            <person name="Zhang Y."/>
            <person name="Kreiss A."/>
            <person name="Woods G.M."/>
            <person name="Jones M.E."/>
            <person name="Schuster S.C."/>
        </authorList>
    </citation>
    <scope>NUCLEOTIDE SEQUENCE [LARGE SCALE GENOMIC DNA]</scope>
</reference>
<evidence type="ECO:0000256" key="2">
    <source>
        <dbReference type="ARBA" id="ARBA00004687"/>
    </source>
</evidence>
<organism evidence="16 17">
    <name type="scientific">Sarcophilus harrisii</name>
    <name type="common">Tasmanian devil</name>
    <name type="synonym">Sarcophilus laniarius</name>
    <dbReference type="NCBI Taxonomy" id="9305"/>
    <lineage>
        <taxon>Eukaryota</taxon>
        <taxon>Metazoa</taxon>
        <taxon>Chordata</taxon>
        <taxon>Craniata</taxon>
        <taxon>Vertebrata</taxon>
        <taxon>Euteleostomi</taxon>
        <taxon>Mammalia</taxon>
        <taxon>Metatheria</taxon>
        <taxon>Dasyuromorphia</taxon>
        <taxon>Dasyuridae</taxon>
        <taxon>Sarcophilus</taxon>
    </lineage>
</organism>
<dbReference type="GeneID" id="100914581"/>
<accession>A0A7N4PIK0</accession>
<evidence type="ECO:0000256" key="11">
    <source>
        <dbReference type="ARBA" id="ARBA00060114"/>
    </source>
</evidence>
<dbReference type="GO" id="GO:0005789">
    <property type="term" value="C:endoplasmic reticulum membrane"/>
    <property type="evidence" value="ECO:0007669"/>
    <property type="project" value="UniProtKB-SubCell"/>
</dbReference>
<evidence type="ECO:0000256" key="1">
    <source>
        <dbReference type="ARBA" id="ARBA00004389"/>
    </source>
</evidence>
<feature type="transmembrane region" description="Helical" evidence="15">
    <location>
        <begin position="6"/>
        <end position="25"/>
    </location>
</feature>
<dbReference type="PANTHER" id="PTHR12993">
    <property type="entry name" value="N-ACETYLGLUCOSAMINYL-PHOSPHATIDYLINOSITOL DE-N-ACETYLASE-RELATED"/>
    <property type="match status" value="1"/>
</dbReference>
<keyword evidence="8" id="KW-0256">Endoplasmic reticulum</keyword>
<dbReference type="GeneTree" id="ENSGT00390000018434"/>
<evidence type="ECO:0000256" key="4">
    <source>
        <dbReference type="ARBA" id="ARBA00012176"/>
    </source>
</evidence>
<protein>
    <recommendedName>
        <fullName evidence="12">N-acetylglucosaminyl-phosphatidylinositol de-N-acetylase</fullName>
        <ecNumber evidence="4">3.5.1.89</ecNumber>
    </recommendedName>
    <alternativeName>
        <fullName evidence="13">Phosphatidylinositol-glycan biosynthesis class L protein</fullName>
    </alternativeName>
</protein>
<dbReference type="InParanoid" id="A0A7N4PIK0"/>
<name>A0A7N4PIK0_SARHA</name>
<dbReference type="InterPro" id="IPR024078">
    <property type="entry name" value="LmbE-like_dom_sf"/>
</dbReference>
<reference evidence="16" key="2">
    <citation type="submission" date="2025-08" db="UniProtKB">
        <authorList>
            <consortium name="Ensembl"/>
        </authorList>
    </citation>
    <scope>IDENTIFICATION</scope>
</reference>
<comment type="similarity">
    <text evidence="3">Belongs to the PIGL family.</text>
</comment>
<keyword evidence="17" id="KW-1185">Reference proteome</keyword>
<dbReference type="EC" id="3.5.1.89" evidence="4"/>
<evidence type="ECO:0000256" key="9">
    <source>
        <dbReference type="ARBA" id="ARBA00022989"/>
    </source>
</evidence>
<keyword evidence="10 15" id="KW-0472">Membrane</keyword>
<evidence type="ECO:0000256" key="6">
    <source>
        <dbReference type="ARBA" id="ARBA00022692"/>
    </source>
</evidence>
<dbReference type="InterPro" id="IPR003737">
    <property type="entry name" value="GlcNAc_PI_deacetylase-related"/>
</dbReference>
<keyword evidence="7" id="KW-0378">Hydrolase</keyword>
<dbReference type="Gene3D" id="3.40.50.10320">
    <property type="entry name" value="LmbE-like"/>
    <property type="match status" value="1"/>
</dbReference>
<keyword evidence="6 15" id="KW-0812">Transmembrane</keyword>
<comment type="subcellular location">
    <subcellularLocation>
        <location evidence="1">Endoplasmic reticulum membrane</location>
        <topology evidence="1">Single-pass membrane protein</topology>
    </subcellularLocation>
</comment>
<dbReference type="FunFam" id="3.40.50.10320:FF:000002">
    <property type="entry name" value="Probable N-acetylglucosaminyl-phosphatidylinositol de-N-acetylase"/>
    <property type="match status" value="1"/>
</dbReference>
<gene>
    <name evidence="16" type="primary">PIGL</name>
</gene>
<evidence type="ECO:0000313" key="16">
    <source>
        <dbReference type="Ensembl" id="ENSSHAP00000037844.1"/>
    </source>
</evidence>
<proteinExistence type="inferred from homology"/>
<evidence type="ECO:0000256" key="15">
    <source>
        <dbReference type="SAM" id="Phobius"/>
    </source>
</evidence>
<dbReference type="CTD" id="9487"/>
<evidence type="ECO:0000256" key="5">
    <source>
        <dbReference type="ARBA" id="ARBA00022502"/>
    </source>
</evidence>
<dbReference type="UniPathway" id="UPA00196"/>
<reference evidence="16" key="3">
    <citation type="submission" date="2025-09" db="UniProtKB">
        <authorList>
            <consortium name="Ensembl"/>
        </authorList>
    </citation>
    <scope>IDENTIFICATION</scope>
</reference>
<evidence type="ECO:0000256" key="13">
    <source>
        <dbReference type="ARBA" id="ARBA00078401"/>
    </source>
</evidence>
<evidence type="ECO:0000256" key="10">
    <source>
        <dbReference type="ARBA" id="ARBA00023136"/>
    </source>
</evidence>
<evidence type="ECO:0000256" key="3">
    <source>
        <dbReference type="ARBA" id="ARBA00006066"/>
    </source>
</evidence>
<keyword evidence="5" id="KW-0337">GPI-anchor biosynthesis</keyword>
<sequence length="256" mass="28607">MVLPVAVPLAISAGLGLGLLWAWAWGRSGRTRGMGEPVGRDGSGSRVLLLTAHPDDEAMFFAPTLLGLTRLRYRVSLLCCSAGNYYNQGAIRKRELLQSCDVLGIPPSSVTIIDDRHLPDDPNVQWNTELLATLLLRHIKDNHIDLVVTFDNGGVSGHANHIALYSAIRFLHSTGKLPKECAVLALESVNTLRKYLSVLDLPLTWLRTPDVLFVLTQKEAERARKAMLCHKSQLLWFRHLYIIFSRFMVINSLNFL</sequence>
<comment type="catalytic activity">
    <reaction evidence="14">
        <text>a 6-(N-acetyl-alpha-D-glucosaminyl)-1-(1,2-diacyl-sn-glycero-3-phospho)-1D-myo-inositol + H2O = a 6-(alpha-D-glucosaminyl)-1-(1,2-diacyl-sn-glycero-3-phospho)-1D-myo-inositol + acetate</text>
        <dbReference type="Rhea" id="RHEA:11660"/>
        <dbReference type="ChEBI" id="CHEBI:15377"/>
        <dbReference type="ChEBI" id="CHEBI:30089"/>
        <dbReference type="ChEBI" id="CHEBI:57265"/>
        <dbReference type="ChEBI" id="CHEBI:57997"/>
        <dbReference type="EC" id="3.5.1.89"/>
    </reaction>
    <physiologicalReaction direction="left-to-right" evidence="14">
        <dbReference type="Rhea" id="RHEA:11661"/>
    </physiologicalReaction>
</comment>